<feature type="signal peptide" evidence="1">
    <location>
        <begin position="1"/>
        <end position="24"/>
    </location>
</feature>
<comment type="caution">
    <text evidence="2">The sequence shown here is derived from an EMBL/GenBank/DDBJ whole genome shotgun (WGS) entry which is preliminary data.</text>
</comment>
<name>A0A3R7YWT2_TOXGO</name>
<dbReference type="EMBL" id="AHIV02000254">
    <property type="protein sequence ID" value="RQX74854.1"/>
    <property type="molecule type" value="Genomic_DNA"/>
</dbReference>
<dbReference type="Proteomes" id="UP000284452">
    <property type="component" value="Unassembled WGS sequence"/>
</dbReference>
<keyword evidence="1" id="KW-0732">Signal</keyword>
<evidence type="ECO:0000256" key="1">
    <source>
        <dbReference type="SAM" id="SignalP"/>
    </source>
</evidence>
<feature type="chain" id="PRO_5018595101" description="Secreted protein" evidence="1">
    <location>
        <begin position="25"/>
        <end position="117"/>
    </location>
</feature>
<sequence length="117" mass="12876">MLPRSLSFTVLVFLSRSFPPQMLASSSFSMSPSPLPVLRSRSALSPLLLHVLSQRLSCGVSPCFSLDVVLHLRFADSFSRPASARALDPWFSSKRRVPDLRLVRVLSKSSIRASFGG</sequence>
<evidence type="ECO:0008006" key="3">
    <source>
        <dbReference type="Google" id="ProtNLM"/>
    </source>
</evidence>
<accession>A0A3R7YWT2</accession>
<protein>
    <recommendedName>
        <fullName evidence="3">Secreted protein</fullName>
    </recommendedName>
</protein>
<dbReference type="VEuPathDB" id="ToxoDB:TGCAST_387190"/>
<organism evidence="2">
    <name type="scientific">Toxoplasma gondii CAST</name>
    <dbReference type="NCBI Taxonomy" id="943122"/>
    <lineage>
        <taxon>Eukaryota</taxon>
        <taxon>Sar</taxon>
        <taxon>Alveolata</taxon>
        <taxon>Apicomplexa</taxon>
        <taxon>Conoidasida</taxon>
        <taxon>Coccidia</taxon>
        <taxon>Eucoccidiorida</taxon>
        <taxon>Eimeriorina</taxon>
        <taxon>Sarcocystidae</taxon>
        <taxon>Toxoplasma</taxon>
    </lineage>
</organism>
<dbReference type="AlphaFoldDB" id="A0A3R7YWT2"/>
<proteinExistence type="predicted"/>
<gene>
    <name evidence="2" type="ORF">TGCAST_387190</name>
</gene>
<evidence type="ECO:0000313" key="2">
    <source>
        <dbReference type="EMBL" id="RQX74854.1"/>
    </source>
</evidence>
<reference evidence="2" key="1">
    <citation type="submission" date="2017-10" db="EMBL/GenBank/DDBJ databases">
        <authorList>
            <person name="Sibley D."/>
            <person name="Venepally P."/>
            <person name="Karamycheva S."/>
            <person name="Hadjithomas M."/>
            <person name="Khan A."/>
            <person name="Brunk B."/>
            <person name="Roos D."/>
            <person name="Caler E."/>
            <person name="Lorenzi H."/>
        </authorList>
    </citation>
    <scope>NUCLEOTIDE SEQUENCE [LARGE SCALE GENOMIC DNA]</scope>
    <source>
        <strain evidence="2">CAST</strain>
    </source>
</reference>